<dbReference type="EMBL" id="CP093379">
    <property type="protein sequence ID" value="UNM96902.1"/>
    <property type="molecule type" value="Genomic_DNA"/>
</dbReference>
<evidence type="ECO:0000256" key="1">
    <source>
        <dbReference type="ARBA" id="ARBA00004141"/>
    </source>
</evidence>
<dbReference type="PANTHER" id="PTHR11662:SF399">
    <property type="entry name" value="FI19708P1-RELATED"/>
    <property type="match status" value="1"/>
</dbReference>
<dbReference type="InterPro" id="IPR011701">
    <property type="entry name" value="MFS"/>
</dbReference>
<dbReference type="Gene3D" id="1.20.1250.20">
    <property type="entry name" value="MFS general substrate transporter like domains"/>
    <property type="match status" value="2"/>
</dbReference>
<comment type="subcellular location">
    <subcellularLocation>
        <location evidence="1">Membrane</location>
        <topology evidence="1">Multi-pass membrane protein</topology>
    </subcellularLocation>
</comment>
<feature type="transmembrane region" description="Helical" evidence="6">
    <location>
        <begin position="79"/>
        <end position="97"/>
    </location>
</feature>
<dbReference type="InterPro" id="IPR050382">
    <property type="entry name" value="MFS_Na/Anion_cotransporter"/>
</dbReference>
<gene>
    <name evidence="8" type="ORF">MMG00_03355</name>
</gene>
<keyword evidence="9" id="KW-1185">Reference proteome</keyword>
<dbReference type="InterPro" id="IPR020846">
    <property type="entry name" value="MFS_dom"/>
</dbReference>
<feature type="transmembrane region" description="Helical" evidence="6">
    <location>
        <begin position="248"/>
        <end position="269"/>
    </location>
</feature>
<accession>A0ABY3X612</accession>
<dbReference type="PROSITE" id="PS50850">
    <property type="entry name" value="MFS"/>
    <property type="match status" value="1"/>
</dbReference>
<evidence type="ECO:0000256" key="4">
    <source>
        <dbReference type="ARBA" id="ARBA00023136"/>
    </source>
</evidence>
<evidence type="ECO:0000313" key="8">
    <source>
        <dbReference type="EMBL" id="UNM96902.1"/>
    </source>
</evidence>
<keyword evidence="3 6" id="KW-1133">Transmembrane helix</keyword>
<dbReference type="Proteomes" id="UP000829542">
    <property type="component" value="Chromosome"/>
</dbReference>
<feature type="transmembrane region" description="Helical" evidence="6">
    <location>
        <begin position="411"/>
        <end position="430"/>
    </location>
</feature>
<dbReference type="RefSeq" id="WP_242151388.1">
    <property type="nucleotide sequence ID" value="NZ_CP093379.1"/>
</dbReference>
<keyword evidence="2 6" id="KW-0812">Transmembrane</keyword>
<evidence type="ECO:0000256" key="5">
    <source>
        <dbReference type="ARBA" id="ARBA00038514"/>
    </source>
</evidence>
<feature type="domain" description="Major facilitator superfamily (MFS) profile" evidence="7">
    <location>
        <begin position="13"/>
        <end position="435"/>
    </location>
</feature>
<dbReference type="PANTHER" id="PTHR11662">
    <property type="entry name" value="SOLUTE CARRIER FAMILY 17"/>
    <property type="match status" value="1"/>
</dbReference>
<feature type="transmembrane region" description="Helical" evidence="6">
    <location>
        <begin position="103"/>
        <end position="125"/>
    </location>
</feature>
<feature type="transmembrane region" description="Helical" evidence="6">
    <location>
        <begin position="347"/>
        <end position="366"/>
    </location>
</feature>
<dbReference type="SUPFAM" id="SSF103473">
    <property type="entry name" value="MFS general substrate transporter"/>
    <property type="match status" value="1"/>
</dbReference>
<evidence type="ECO:0000256" key="6">
    <source>
        <dbReference type="SAM" id="Phobius"/>
    </source>
</evidence>
<dbReference type="CDD" id="cd17319">
    <property type="entry name" value="MFS_ExuT_GudP_like"/>
    <property type="match status" value="1"/>
</dbReference>
<reference evidence="8 9" key="1">
    <citation type="submission" date="2022-03" db="EMBL/GenBank/DDBJ databases">
        <title>Ignatzschineria rhizosphaerae HR5S32.</title>
        <authorList>
            <person name="Sun J.Q."/>
            <person name="Feng J.Y."/>
        </authorList>
    </citation>
    <scope>NUCLEOTIDE SEQUENCE [LARGE SCALE GENOMIC DNA]</scope>
    <source>
        <strain evidence="8 9">HR5S32</strain>
    </source>
</reference>
<evidence type="ECO:0000313" key="9">
    <source>
        <dbReference type="Proteomes" id="UP000829542"/>
    </source>
</evidence>
<dbReference type="InterPro" id="IPR036259">
    <property type="entry name" value="MFS_trans_sf"/>
</dbReference>
<dbReference type="Pfam" id="PF07690">
    <property type="entry name" value="MFS_1"/>
    <property type="match status" value="1"/>
</dbReference>
<keyword evidence="4 6" id="KW-0472">Membrane</keyword>
<sequence length="436" mass="47499">MTKIKRKNFRYTIFILVLIVALINYIDRGALSYAGAEIMAEFGFNNKDWGNLLGYFGYGYMFGALIGGALADKWGAKKVWIVAGVAWSIFEISTAFAGEIGMMIFGGSALAGFAVIRILFGFSEGPAYSVINKTIGTWATPKERGFVVGIGLLSTPLGALLTAPVAVGLLALTGSWRAMFIILGVVGLIAIIILMRYFTNTPRENKYVSAEELSEIEASHAIADTEFIATAAKNTSLRWFDFFKSRTLVFNTIGYFAFIYVNFLLLTWTPRFLQDQFDYNLSSLWYMGMIPWIGACFTVLLGGRFSDWLFQKTGKLTIARSYFAAGILLLTTLCFLSVNLVTSAAAVIALISVGNALNALANTVYWTVVIDTTPKNKIGTYSGMMHFLSNIGAVLAPTLTGYLVSQSGYSAMFTAAAVVTCIGMVSMLLVKPGHLK</sequence>
<feature type="transmembrane region" description="Helical" evidence="6">
    <location>
        <begin position="387"/>
        <end position="405"/>
    </location>
</feature>
<feature type="transmembrane region" description="Helical" evidence="6">
    <location>
        <begin position="289"/>
        <end position="310"/>
    </location>
</feature>
<comment type="similarity">
    <text evidence="5">Belongs to the major facilitator superfamily. Phthalate permease family.</text>
</comment>
<evidence type="ECO:0000259" key="7">
    <source>
        <dbReference type="PROSITE" id="PS50850"/>
    </source>
</evidence>
<name>A0ABY3X612_9GAMM</name>
<feature type="transmembrane region" description="Helical" evidence="6">
    <location>
        <begin position="178"/>
        <end position="198"/>
    </location>
</feature>
<feature type="transmembrane region" description="Helical" evidence="6">
    <location>
        <begin position="146"/>
        <end position="172"/>
    </location>
</feature>
<proteinExistence type="inferred from homology"/>
<evidence type="ECO:0000256" key="2">
    <source>
        <dbReference type="ARBA" id="ARBA00022692"/>
    </source>
</evidence>
<feature type="transmembrane region" description="Helical" evidence="6">
    <location>
        <begin position="322"/>
        <end position="341"/>
    </location>
</feature>
<organism evidence="8 9">
    <name type="scientific">Ignatzschineria rhizosphaerae</name>
    <dbReference type="NCBI Taxonomy" id="2923279"/>
    <lineage>
        <taxon>Bacteria</taxon>
        <taxon>Pseudomonadati</taxon>
        <taxon>Pseudomonadota</taxon>
        <taxon>Gammaproteobacteria</taxon>
        <taxon>Cardiobacteriales</taxon>
        <taxon>Ignatzschineriaceae</taxon>
        <taxon>Ignatzschineria</taxon>
    </lineage>
</organism>
<evidence type="ECO:0000256" key="3">
    <source>
        <dbReference type="ARBA" id="ARBA00022989"/>
    </source>
</evidence>
<protein>
    <submittedName>
        <fullName evidence="8">MFS transporter</fullName>
    </submittedName>
</protein>
<feature type="transmembrane region" description="Helical" evidence="6">
    <location>
        <begin position="52"/>
        <end position="72"/>
    </location>
</feature>